<dbReference type="InterPro" id="IPR035996">
    <property type="entry name" value="4pyrrol_Methylase_sf"/>
</dbReference>
<dbReference type="InterPro" id="IPR008189">
    <property type="entry name" value="rRNA_ssu_MeTfrase_I"/>
</dbReference>
<dbReference type="RefSeq" id="WP_277085009.1">
    <property type="nucleotide sequence ID" value="NZ_JAQXPC010000075.1"/>
</dbReference>
<dbReference type="PIRSF" id="PIRSF005917">
    <property type="entry name" value="MTase_YraL"/>
    <property type="match status" value="1"/>
</dbReference>
<comment type="caution">
    <text evidence="8">The sequence shown here is derived from an EMBL/GenBank/DDBJ whole genome shotgun (WGS) entry which is preliminary data.</text>
</comment>
<dbReference type="Proteomes" id="UP000461880">
    <property type="component" value="Unassembled WGS sequence"/>
</dbReference>
<feature type="domain" description="Tetrapyrrole methylase" evidence="7">
    <location>
        <begin position="14"/>
        <end position="212"/>
    </location>
</feature>
<dbReference type="PANTHER" id="PTHR46111">
    <property type="entry name" value="RIBOSOMAL RNA SMALL SUBUNIT METHYLTRANSFERASE I"/>
    <property type="match status" value="1"/>
</dbReference>
<protein>
    <recommendedName>
        <fullName evidence="6">Ribosomal RNA small subunit methyltransferase I</fullName>
        <ecNumber evidence="6">2.1.1.198</ecNumber>
    </recommendedName>
    <alternativeName>
        <fullName evidence="6">16S rRNA 2'-O-ribose C1402 methyltransferase</fullName>
    </alternativeName>
    <alternativeName>
        <fullName evidence="6">rRNA (cytidine-2'-O-)-methyltransferase RsmI</fullName>
    </alternativeName>
</protein>
<reference evidence="8 9" key="1">
    <citation type="submission" date="2019-08" db="EMBL/GenBank/DDBJ databases">
        <title>In-depth cultivation of the pig gut microbiome towards novel bacterial diversity and tailored functional studies.</title>
        <authorList>
            <person name="Wylensek D."/>
            <person name="Hitch T.C.A."/>
            <person name="Clavel T."/>
        </authorList>
    </citation>
    <scope>NUCLEOTIDE SEQUENCE [LARGE SCALE GENOMIC DNA]</scope>
    <source>
        <strain evidence="8 9">Oil+RF-744-GAM-WT-6</strain>
    </source>
</reference>
<dbReference type="GO" id="GO:0070677">
    <property type="term" value="F:rRNA (cytosine-2'-O-)-methyltransferase activity"/>
    <property type="evidence" value="ECO:0007669"/>
    <property type="project" value="UniProtKB-UniRule"/>
</dbReference>
<dbReference type="Gene3D" id="3.40.1010.10">
    <property type="entry name" value="Cobalt-precorrin-4 Transmethylase, Domain 1"/>
    <property type="match status" value="1"/>
</dbReference>
<comment type="subcellular location">
    <subcellularLocation>
        <location evidence="6">Cytoplasm</location>
    </subcellularLocation>
</comment>
<dbReference type="InterPro" id="IPR018063">
    <property type="entry name" value="SAM_MeTrfase_RsmI_CS"/>
</dbReference>
<evidence type="ECO:0000256" key="5">
    <source>
        <dbReference type="ARBA" id="ARBA00022691"/>
    </source>
</evidence>
<evidence type="ECO:0000256" key="4">
    <source>
        <dbReference type="ARBA" id="ARBA00022679"/>
    </source>
</evidence>
<evidence type="ECO:0000313" key="8">
    <source>
        <dbReference type="EMBL" id="MSS58531.1"/>
    </source>
</evidence>
<evidence type="ECO:0000313" key="9">
    <source>
        <dbReference type="Proteomes" id="UP000461880"/>
    </source>
</evidence>
<keyword evidence="2 6" id="KW-0698">rRNA processing</keyword>
<dbReference type="AlphaFoldDB" id="A0A7X2NSK2"/>
<comment type="function">
    <text evidence="6">Catalyzes the 2'-O-methylation of the ribose of cytidine 1402 (C1402) in 16S rRNA.</text>
</comment>
<dbReference type="NCBIfam" id="TIGR00096">
    <property type="entry name" value="16S rRNA (cytidine(1402)-2'-O)-methyltransferase"/>
    <property type="match status" value="1"/>
</dbReference>
<evidence type="ECO:0000256" key="3">
    <source>
        <dbReference type="ARBA" id="ARBA00022603"/>
    </source>
</evidence>
<organism evidence="8 9">
    <name type="scientific">Stecheria intestinalis</name>
    <dbReference type="NCBI Taxonomy" id="2606630"/>
    <lineage>
        <taxon>Bacteria</taxon>
        <taxon>Bacillati</taxon>
        <taxon>Bacillota</taxon>
        <taxon>Erysipelotrichia</taxon>
        <taxon>Erysipelotrichales</taxon>
        <taxon>Erysipelotrichaceae</taxon>
        <taxon>Stecheria</taxon>
    </lineage>
</organism>
<dbReference type="FunFam" id="3.30.950.10:FF:000002">
    <property type="entry name" value="Ribosomal RNA small subunit methyltransferase I"/>
    <property type="match status" value="1"/>
</dbReference>
<dbReference type="PANTHER" id="PTHR46111:SF1">
    <property type="entry name" value="RIBOSOMAL RNA SMALL SUBUNIT METHYLTRANSFERASE I"/>
    <property type="match status" value="1"/>
</dbReference>
<comment type="similarity">
    <text evidence="6">Belongs to the methyltransferase superfamily. RsmI family.</text>
</comment>
<keyword evidence="4 6" id="KW-0808">Transferase</keyword>
<gene>
    <name evidence="6 8" type="primary">rsmI</name>
    <name evidence="8" type="ORF">FYJ51_06390</name>
</gene>
<dbReference type="HAMAP" id="MF_01877">
    <property type="entry name" value="16SrRNA_methyltr_I"/>
    <property type="match status" value="1"/>
</dbReference>
<dbReference type="InterPro" id="IPR014777">
    <property type="entry name" value="4pyrrole_Mease_sub1"/>
</dbReference>
<keyword evidence="9" id="KW-1185">Reference proteome</keyword>
<dbReference type="PROSITE" id="PS01296">
    <property type="entry name" value="RSMI"/>
    <property type="match status" value="1"/>
</dbReference>
<dbReference type="GO" id="GO:0005737">
    <property type="term" value="C:cytoplasm"/>
    <property type="evidence" value="ECO:0007669"/>
    <property type="project" value="UniProtKB-SubCell"/>
</dbReference>
<accession>A0A7X2NSK2</accession>
<dbReference type="EMBL" id="VUMN01000012">
    <property type="protein sequence ID" value="MSS58531.1"/>
    <property type="molecule type" value="Genomic_DNA"/>
</dbReference>
<sequence>MNRQKSFENEKPSLFLVPTPIGNLNEMTPRAVEVLNSVDVIACEDTRTSGQLLKHFEIHKRLIAYQNFNEDSSAKGILNLLSQGQNVALISDAGYPLINDPGQRIVTEAAAAGYNVIPLSGCSAMLDGLVASGLVAQPFIFIGFLPSSSHERKKKMQEYRSYPMTMIFYEAPHRITKMLEDCLEVFGDRKCCLARELTKVHEEFLRGTVKELLEVSEELKGEMVVIMDGNHDDYSKDVDYGMILSKVNENVALGMTKSEAIRHVAAETGFSKNKIYELVHSKEN</sequence>
<evidence type="ECO:0000256" key="6">
    <source>
        <dbReference type="HAMAP-Rule" id="MF_01877"/>
    </source>
</evidence>
<evidence type="ECO:0000259" key="7">
    <source>
        <dbReference type="Pfam" id="PF00590"/>
    </source>
</evidence>
<keyword evidence="3 6" id="KW-0489">Methyltransferase</keyword>
<evidence type="ECO:0000256" key="2">
    <source>
        <dbReference type="ARBA" id="ARBA00022552"/>
    </source>
</evidence>
<proteinExistence type="inferred from homology"/>
<dbReference type="SUPFAM" id="SSF53790">
    <property type="entry name" value="Tetrapyrrole methylase"/>
    <property type="match status" value="1"/>
</dbReference>
<dbReference type="Gene3D" id="3.30.950.10">
    <property type="entry name" value="Methyltransferase, Cobalt-precorrin-4 Transmethylase, Domain 2"/>
    <property type="match status" value="1"/>
</dbReference>
<evidence type="ECO:0000256" key="1">
    <source>
        <dbReference type="ARBA" id="ARBA00022490"/>
    </source>
</evidence>
<name>A0A7X2NSK2_9FIRM</name>
<keyword evidence="5 6" id="KW-0949">S-adenosyl-L-methionine</keyword>
<comment type="catalytic activity">
    <reaction evidence="6">
        <text>cytidine(1402) in 16S rRNA + S-adenosyl-L-methionine = 2'-O-methylcytidine(1402) in 16S rRNA + S-adenosyl-L-homocysteine + H(+)</text>
        <dbReference type="Rhea" id="RHEA:42924"/>
        <dbReference type="Rhea" id="RHEA-COMP:10285"/>
        <dbReference type="Rhea" id="RHEA-COMP:10286"/>
        <dbReference type="ChEBI" id="CHEBI:15378"/>
        <dbReference type="ChEBI" id="CHEBI:57856"/>
        <dbReference type="ChEBI" id="CHEBI:59789"/>
        <dbReference type="ChEBI" id="CHEBI:74495"/>
        <dbReference type="ChEBI" id="CHEBI:82748"/>
        <dbReference type="EC" id="2.1.1.198"/>
    </reaction>
</comment>
<dbReference type="InterPro" id="IPR014776">
    <property type="entry name" value="4pyrrole_Mease_sub2"/>
</dbReference>
<dbReference type="InterPro" id="IPR000878">
    <property type="entry name" value="4pyrrol_Mease"/>
</dbReference>
<dbReference type="Pfam" id="PF00590">
    <property type="entry name" value="TP_methylase"/>
    <property type="match status" value="1"/>
</dbReference>
<dbReference type="CDD" id="cd11648">
    <property type="entry name" value="RsmI"/>
    <property type="match status" value="1"/>
</dbReference>
<keyword evidence="1 6" id="KW-0963">Cytoplasm</keyword>
<dbReference type="EC" id="2.1.1.198" evidence="6"/>